<protein>
    <submittedName>
        <fullName evidence="1">Uncharacterized protein</fullName>
    </submittedName>
</protein>
<name>A0A8S1RW40_9CILI</name>
<evidence type="ECO:0000313" key="1">
    <source>
        <dbReference type="EMBL" id="CAD8130704.1"/>
    </source>
</evidence>
<gene>
    <name evidence="1" type="ORF">PSON_ATCC_30995.1.T3190004</name>
</gene>
<reference evidence="1" key="1">
    <citation type="submission" date="2021-01" db="EMBL/GenBank/DDBJ databases">
        <authorList>
            <consortium name="Genoscope - CEA"/>
            <person name="William W."/>
        </authorList>
    </citation>
    <scope>NUCLEOTIDE SEQUENCE</scope>
</reference>
<dbReference type="Proteomes" id="UP000692954">
    <property type="component" value="Unassembled WGS sequence"/>
</dbReference>
<evidence type="ECO:0000313" key="2">
    <source>
        <dbReference type="Proteomes" id="UP000692954"/>
    </source>
</evidence>
<dbReference type="AlphaFoldDB" id="A0A8S1RW40"/>
<dbReference type="EMBL" id="CAJJDN010000319">
    <property type="protein sequence ID" value="CAD8130704.1"/>
    <property type="molecule type" value="Genomic_DNA"/>
</dbReference>
<keyword evidence="2" id="KW-1185">Reference proteome</keyword>
<organism evidence="1 2">
    <name type="scientific">Paramecium sonneborni</name>
    <dbReference type="NCBI Taxonomy" id="65129"/>
    <lineage>
        <taxon>Eukaryota</taxon>
        <taxon>Sar</taxon>
        <taxon>Alveolata</taxon>
        <taxon>Ciliophora</taxon>
        <taxon>Intramacronucleata</taxon>
        <taxon>Oligohymenophorea</taxon>
        <taxon>Peniculida</taxon>
        <taxon>Parameciidae</taxon>
        <taxon>Paramecium</taxon>
    </lineage>
</organism>
<proteinExistence type="predicted"/>
<comment type="caution">
    <text evidence="1">The sequence shown here is derived from an EMBL/GenBank/DDBJ whole genome shotgun (WGS) entry which is preliminary data.</text>
</comment>
<sequence>MVDLMTQFSFRLLKCQALIFFQNILDLNKIFNLLKVQIKEISKSFLKYFKFIYLFEYTETFWHFDNVKFYGQYLIFNIYLIKELASNFIETLKVNSNYQRFIHLFEYQLDVIDAMMGNIDPKSNAITNIQRKINMNFILIDIKKKPLIYAILTYLKCKYHLNLCDYENELIYSEKVLRYIATQNKIKLQILQLTEDQQDVGINLGIQMSTPQFLQRIKNIGIQLSYR</sequence>
<accession>A0A8S1RW40</accession>